<accession>A0A074KYT8</accession>
<dbReference type="AlphaFoldDB" id="A0A074KYT8"/>
<evidence type="ECO:0008006" key="3">
    <source>
        <dbReference type="Google" id="ProtNLM"/>
    </source>
</evidence>
<dbReference type="InterPro" id="IPR008551">
    <property type="entry name" value="TANGO2"/>
</dbReference>
<sequence>MCLMTFNWLDHPVYKMILVANRDEFFDRPSKPIHYWDSGIYAGKDLRGGGTWLGIHPDGRFAAITNYRDINNIRKDAITRGNLVKDFLEGDDDPYTYLEHVFANMHQYDGFNLLVAKDDRMYYLSNYGKEIVKVNPGFHTLSNILMNSDWPKEKLGLTQLEENIASDRLKPDDLLALLKSDIILPDHLLPDTGATLEQERALSAQFVRLADYYGTVNTTALLWGHDGTVTLKERTYTLAESTEDNLINFIMNSVNQEL</sequence>
<gene>
    <name evidence="1" type="ORF">EL17_14250</name>
</gene>
<evidence type="ECO:0000313" key="2">
    <source>
        <dbReference type="Proteomes" id="UP000027821"/>
    </source>
</evidence>
<dbReference type="Pfam" id="PF05742">
    <property type="entry name" value="TANGO2"/>
    <property type="match status" value="1"/>
</dbReference>
<protein>
    <recommendedName>
        <fullName evidence="3">NRDE family protein</fullName>
    </recommendedName>
</protein>
<dbReference type="eggNOG" id="COG3332">
    <property type="taxonomic scope" value="Bacteria"/>
</dbReference>
<dbReference type="STRING" id="1048983.EL17_14250"/>
<dbReference type="PANTHER" id="PTHR17985:SF8">
    <property type="entry name" value="TRANSPORT AND GOLGI ORGANIZATION PROTEIN 2 HOMOLOG"/>
    <property type="match status" value="1"/>
</dbReference>
<dbReference type="OrthoDB" id="4380123at2"/>
<dbReference type="EMBL" id="JMIH01000023">
    <property type="protein sequence ID" value="KEO72793.1"/>
    <property type="molecule type" value="Genomic_DNA"/>
</dbReference>
<reference evidence="1 2" key="1">
    <citation type="submission" date="2014-04" db="EMBL/GenBank/DDBJ databases">
        <title>Characterization and application of a salt tolerant electro-active bacterium.</title>
        <authorList>
            <person name="Yang L."/>
            <person name="Wei S."/>
            <person name="Tay Q.X.M."/>
        </authorList>
    </citation>
    <scope>NUCLEOTIDE SEQUENCE [LARGE SCALE GENOMIC DNA]</scope>
    <source>
        <strain evidence="1 2">LY1</strain>
    </source>
</reference>
<evidence type="ECO:0000313" key="1">
    <source>
        <dbReference type="EMBL" id="KEO72793.1"/>
    </source>
</evidence>
<dbReference type="Proteomes" id="UP000027821">
    <property type="component" value="Unassembled WGS sequence"/>
</dbReference>
<name>A0A074KYT8_9BACT</name>
<organism evidence="1 2">
    <name type="scientific">Anditalea andensis</name>
    <dbReference type="NCBI Taxonomy" id="1048983"/>
    <lineage>
        <taxon>Bacteria</taxon>
        <taxon>Pseudomonadati</taxon>
        <taxon>Bacteroidota</taxon>
        <taxon>Cytophagia</taxon>
        <taxon>Cytophagales</taxon>
        <taxon>Cytophagaceae</taxon>
        <taxon>Anditalea</taxon>
    </lineage>
</organism>
<proteinExistence type="predicted"/>
<dbReference type="PANTHER" id="PTHR17985">
    <property type="entry name" value="SER/THR-RICH PROTEIN T10 IN DGCR REGION"/>
    <property type="match status" value="1"/>
</dbReference>
<comment type="caution">
    <text evidence="1">The sequence shown here is derived from an EMBL/GenBank/DDBJ whole genome shotgun (WGS) entry which is preliminary data.</text>
</comment>
<keyword evidence="2" id="KW-1185">Reference proteome</keyword>